<dbReference type="SUPFAM" id="SSF81336">
    <property type="entry name" value="F1F0 ATP synthase subunit A"/>
    <property type="match status" value="1"/>
</dbReference>
<evidence type="ECO:0000256" key="11">
    <source>
        <dbReference type="SAM" id="Phobius"/>
    </source>
</evidence>
<evidence type="ECO:0000256" key="1">
    <source>
        <dbReference type="ARBA" id="ARBA00004141"/>
    </source>
</evidence>
<dbReference type="GO" id="GO:0006754">
    <property type="term" value="P:ATP biosynthetic process"/>
    <property type="evidence" value="ECO:0007669"/>
    <property type="project" value="UniProtKB-KW"/>
</dbReference>
<keyword evidence="8" id="KW-0406">Ion transport</keyword>
<evidence type="ECO:0000313" key="12">
    <source>
        <dbReference type="EMBL" id="AKP94294.1"/>
    </source>
</evidence>
<keyword evidence="9 11" id="KW-0472">Membrane</keyword>
<comment type="similarity">
    <text evidence="2">Belongs to the ATPase A chain family.</text>
</comment>
<feature type="transmembrane region" description="Helical" evidence="11">
    <location>
        <begin position="51"/>
        <end position="70"/>
    </location>
</feature>
<sequence length="172" mass="19503">MISVSRLSILVNIFVLRLVGGIVDYFYRAALLFVLVCFLFLRIPYLFGVTGFFLFLVLIIFPLFLSLMCFRLRTEVSSFFSSFVPTGTPLWIAPFVCLAETISYLVRPFVLLIRPFLNLSIGALGGASLGFMTLHFGTGMVVLLVLLFFYEIFVALVHWFIICNILSFSVDH</sequence>
<feature type="transmembrane region" description="Helical" evidence="11">
    <location>
        <begin position="116"/>
        <end position="134"/>
    </location>
</feature>
<gene>
    <name evidence="12" type="primary">ATP6</name>
</gene>
<geneLocation type="mitochondrion" evidence="12"/>
<keyword evidence="6" id="KW-0375">Hydrogen ion transport</keyword>
<keyword evidence="10" id="KW-0066">ATP synthesis</keyword>
<proteinExistence type="inferred from homology"/>
<evidence type="ECO:0000256" key="7">
    <source>
        <dbReference type="ARBA" id="ARBA00022989"/>
    </source>
</evidence>
<name>A0A0H4SL38_9TREM</name>
<evidence type="ECO:0000256" key="2">
    <source>
        <dbReference type="ARBA" id="ARBA00006810"/>
    </source>
</evidence>
<comment type="subcellular location">
    <subcellularLocation>
        <location evidence="1">Membrane</location>
        <topology evidence="1">Multi-pass membrane protein</topology>
    </subcellularLocation>
</comment>
<dbReference type="EMBL" id="KR269764">
    <property type="protein sequence ID" value="AKP94294.1"/>
    <property type="molecule type" value="Genomic_DNA"/>
</dbReference>
<evidence type="ECO:0000256" key="10">
    <source>
        <dbReference type="ARBA" id="ARBA00023310"/>
    </source>
</evidence>
<organism evidence="12">
    <name type="scientific">Diplostomum pseudospathaceum</name>
    <dbReference type="NCBI Taxonomy" id="183646"/>
    <lineage>
        <taxon>Eukaryota</taxon>
        <taxon>Metazoa</taxon>
        <taxon>Spiralia</taxon>
        <taxon>Lophotrochozoa</taxon>
        <taxon>Platyhelminthes</taxon>
        <taxon>Trematoda</taxon>
        <taxon>Digenea</taxon>
        <taxon>Diplostomida</taxon>
        <taxon>Diplostomoidea</taxon>
        <taxon>Diplostomidae</taxon>
        <taxon>Diplostomum</taxon>
    </lineage>
</organism>
<feature type="transmembrane region" description="Helical" evidence="11">
    <location>
        <begin position="90"/>
        <end position="110"/>
    </location>
</feature>
<evidence type="ECO:0000256" key="6">
    <source>
        <dbReference type="ARBA" id="ARBA00022781"/>
    </source>
</evidence>
<evidence type="ECO:0000256" key="4">
    <source>
        <dbReference type="ARBA" id="ARBA00022547"/>
    </source>
</evidence>
<dbReference type="GO" id="GO:1902600">
    <property type="term" value="P:proton transmembrane transport"/>
    <property type="evidence" value="ECO:0007669"/>
    <property type="project" value="UniProtKB-KW"/>
</dbReference>
<evidence type="ECO:0000256" key="5">
    <source>
        <dbReference type="ARBA" id="ARBA00022692"/>
    </source>
</evidence>
<evidence type="ECO:0000256" key="3">
    <source>
        <dbReference type="ARBA" id="ARBA00022448"/>
    </source>
</evidence>
<dbReference type="AlphaFoldDB" id="A0A0H4SL38"/>
<evidence type="ECO:0000256" key="8">
    <source>
        <dbReference type="ARBA" id="ARBA00023065"/>
    </source>
</evidence>
<keyword evidence="7 11" id="KW-1133">Transmembrane helix</keyword>
<reference evidence="12" key="1">
    <citation type="journal article" date="2015" name="Parasit. Vectors">
        <title>Complete mitochondrial genomes and nuclear ribosomal RNA operons of two species of Diplostomum (Platyhelminthes: Trematoda): a molecular resource for taxonomy and molecular epidemiology of important fish pathogens.</title>
        <authorList>
            <person name="Brabec J."/>
            <person name="Kostadinova A."/>
            <person name="Scholz T."/>
            <person name="Littlewood D.T."/>
        </authorList>
    </citation>
    <scope>NUCLEOTIDE SEQUENCE</scope>
    <source>
        <strain evidence="12">Pse3a</strain>
    </source>
</reference>
<feature type="transmembrane region" description="Helical" evidence="11">
    <location>
        <begin position="141"/>
        <end position="162"/>
    </location>
</feature>
<dbReference type="InterPro" id="IPR035908">
    <property type="entry name" value="F0_ATP_A_sf"/>
</dbReference>
<protein>
    <submittedName>
        <fullName evidence="12">ATP synthase F0 subunit 6</fullName>
    </submittedName>
</protein>
<keyword evidence="12" id="KW-0496">Mitochondrion</keyword>
<keyword evidence="4" id="KW-0138">CF(0)</keyword>
<dbReference type="GO" id="GO:0045259">
    <property type="term" value="C:proton-transporting ATP synthase complex"/>
    <property type="evidence" value="ECO:0007669"/>
    <property type="project" value="UniProtKB-KW"/>
</dbReference>
<dbReference type="Gene3D" id="1.20.120.220">
    <property type="entry name" value="ATP synthase, F0 complex, subunit A"/>
    <property type="match status" value="1"/>
</dbReference>
<keyword evidence="5 11" id="KW-0812">Transmembrane</keyword>
<accession>A0A0H4SL38</accession>
<keyword evidence="3" id="KW-0813">Transport</keyword>
<evidence type="ECO:0000256" key="9">
    <source>
        <dbReference type="ARBA" id="ARBA00023136"/>
    </source>
</evidence>